<comment type="caution">
    <text evidence="2">The sequence shown here is derived from an EMBL/GenBank/DDBJ whole genome shotgun (WGS) entry which is preliminary data.</text>
</comment>
<dbReference type="EMBL" id="MLAK01000583">
    <property type="protein sequence ID" value="OHT11613.1"/>
    <property type="molecule type" value="Genomic_DNA"/>
</dbReference>
<keyword evidence="1" id="KW-0175">Coiled coil</keyword>
<proteinExistence type="predicted"/>
<gene>
    <name evidence="2" type="ORF">TRFO_18872</name>
</gene>
<protein>
    <submittedName>
        <fullName evidence="2">Uncharacterized protein</fullName>
    </submittedName>
</protein>
<dbReference type="VEuPathDB" id="TrichDB:TRFO_18872"/>
<sequence>MMMWRPFIYKISEMSEQSSLPPISIPPIVPALGNISPGNVPSLNIPSVPKLGLSDAISTSNEPEIPPLVPSLVPPIVPSISLSASPSNSQPSSTPNIPAISLPGFGLNLSSLTTQQAKKQIDRKNIVICLPFVNRDFSYSSDIEKLTSIFGQTMSHEEFTFVDNKNNTFLNQKNDPKVQNVNRSCIVVECDQNEPSVIPSFQMIDAAYQENKYLPHLISRVDTEAAQVLQDVESSQAEAEKVRAEREQIIIANAVLKEKIRATREEADKFNKSAAKMKDDFESFFQKFPKE</sequence>
<reference evidence="2" key="1">
    <citation type="submission" date="2016-10" db="EMBL/GenBank/DDBJ databases">
        <authorList>
            <person name="Benchimol M."/>
            <person name="Almeida L.G."/>
            <person name="Vasconcelos A.T."/>
            <person name="Perreira-Neves A."/>
            <person name="Rosa I.A."/>
            <person name="Tasca T."/>
            <person name="Bogo M.R."/>
            <person name="de Souza W."/>
        </authorList>
    </citation>
    <scope>NUCLEOTIDE SEQUENCE [LARGE SCALE GENOMIC DNA]</scope>
    <source>
        <strain evidence="2">K</strain>
    </source>
</reference>
<dbReference type="RefSeq" id="XP_068364749.1">
    <property type="nucleotide sequence ID" value="XM_068500438.1"/>
</dbReference>
<dbReference type="GeneID" id="94835142"/>
<feature type="coiled-coil region" evidence="1">
    <location>
        <begin position="225"/>
        <end position="280"/>
    </location>
</feature>
<keyword evidence="3" id="KW-1185">Reference proteome</keyword>
<evidence type="ECO:0000256" key="1">
    <source>
        <dbReference type="SAM" id="Coils"/>
    </source>
</evidence>
<evidence type="ECO:0000313" key="3">
    <source>
        <dbReference type="Proteomes" id="UP000179807"/>
    </source>
</evidence>
<dbReference type="AlphaFoldDB" id="A0A1J4KQA3"/>
<name>A0A1J4KQA3_9EUKA</name>
<accession>A0A1J4KQA3</accession>
<organism evidence="2 3">
    <name type="scientific">Tritrichomonas foetus</name>
    <dbReference type="NCBI Taxonomy" id="1144522"/>
    <lineage>
        <taxon>Eukaryota</taxon>
        <taxon>Metamonada</taxon>
        <taxon>Parabasalia</taxon>
        <taxon>Tritrichomonadida</taxon>
        <taxon>Tritrichomonadidae</taxon>
        <taxon>Tritrichomonas</taxon>
    </lineage>
</organism>
<dbReference type="Proteomes" id="UP000179807">
    <property type="component" value="Unassembled WGS sequence"/>
</dbReference>
<evidence type="ECO:0000313" key="2">
    <source>
        <dbReference type="EMBL" id="OHT11613.1"/>
    </source>
</evidence>